<dbReference type="Proteomes" id="UP000635565">
    <property type="component" value="Unassembled WGS sequence"/>
</dbReference>
<proteinExistence type="predicted"/>
<organism evidence="2 3">
    <name type="scientific">Dictyobacter formicarum</name>
    <dbReference type="NCBI Taxonomy" id="2778368"/>
    <lineage>
        <taxon>Bacteria</taxon>
        <taxon>Bacillati</taxon>
        <taxon>Chloroflexota</taxon>
        <taxon>Ktedonobacteria</taxon>
        <taxon>Ktedonobacterales</taxon>
        <taxon>Dictyobacteraceae</taxon>
        <taxon>Dictyobacter</taxon>
    </lineage>
</organism>
<keyword evidence="3" id="KW-1185">Reference proteome</keyword>
<keyword evidence="1" id="KW-1133">Transmembrane helix</keyword>
<name>A0ABQ3VIL0_9CHLR</name>
<keyword evidence="1" id="KW-0472">Membrane</keyword>
<protein>
    <submittedName>
        <fullName evidence="2">Uncharacterized protein</fullName>
    </submittedName>
</protein>
<accession>A0ABQ3VIL0</accession>
<comment type="caution">
    <text evidence="2">The sequence shown here is derived from an EMBL/GenBank/DDBJ whole genome shotgun (WGS) entry which is preliminary data.</text>
</comment>
<evidence type="ECO:0000313" key="2">
    <source>
        <dbReference type="EMBL" id="GHO85218.1"/>
    </source>
</evidence>
<reference evidence="2 3" key="1">
    <citation type="journal article" date="2021" name="Int. J. Syst. Evol. Microbiol.">
        <title>Reticulibacter mediterranei gen. nov., sp. nov., within the new family Reticulibacteraceae fam. nov., and Ktedonospora formicarum gen. nov., sp. nov., Ktedonobacter robiniae sp. nov., Dictyobacter formicarum sp. nov. and Dictyobacter arantiisoli sp. nov., belonging to the class Ktedonobacteria.</title>
        <authorList>
            <person name="Yabe S."/>
            <person name="Zheng Y."/>
            <person name="Wang C.M."/>
            <person name="Sakai Y."/>
            <person name="Abe K."/>
            <person name="Yokota A."/>
            <person name="Donadio S."/>
            <person name="Cavaletti L."/>
            <person name="Monciardini P."/>
        </authorList>
    </citation>
    <scope>NUCLEOTIDE SEQUENCE [LARGE SCALE GENOMIC DNA]</scope>
    <source>
        <strain evidence="2 3">SOSP1-9</strain>
    </source>
</reference>
<keyword evidence="1" id="KW-0812">Transmembrane</keyword>
<sequence length="49" mass="5212">MKAGAGGIVSVVVTGGTVGESVIEVFSLIVVFGRFRNSERYFIYNIKSG</sequence>
<dbReference type="EMBL" id="BNJJ01000008">
    <property type="protein sequence ID" value="GHO85218.1"/>
    <property type="molecule type" value="Genomic_DNA"/>
</dbReference>
<gene>
    <name evidence="2" type="ORF">KSZ_32240</name>
</gene>
<evidence type="ECO:0000313" key="3">
    <source>
        <dbReference type="Proteomes" id="UP000635565"/>
    </source>
</evidence>
<feature type="transmembrane region" description="Helical" evidence="1">
    <location>
        <begin position="6"/>
        <end position="32"/>
    </location>
</feature>
<evidence type="ECO:0000256" key="1">
    <source>
        <dbReference type="SAM" id="Phobius"/>
    </source>
</evidence>